<gene>
    <name evidence="2" type="ORF">DES52_116100</name>
</gene>
<accession>A0A318S5E4</accession>
<organism evidence="2 3">
    <name type="scientific">Deinococcus yavapaiensis KR-236</name>
    <dbReference type="NCBI Taxonomy" id="694435"/>
    <lineage>
        <taxon>Bacteria</taxon>
        <taxon>Thermotogati</taxon>
        <taxon>Deinococcota</taxon>
        <taxon>Deinococci</taxon>
        <taxon>Deinococcales</taxon>
        <taxon>Deinococcaceae</taxon>
        <taxon>Deinococcus</taxon>
    </lineage>
</organism>
<proteinExistence type="predicted"/>
<keyword evidence="3" id="KW-1185">Reference proteome</keyword>
<reference evidence="2 3" key="1">
    <citation type="submission" date="2018-06" db="EMBL/GenBank/DDBJ databases">
        <title>Genomic Encyclopedia of Type Strains, Phase IV (KMG-IV): sequencing the most valuable type-strain genomes for metagenomic binning, comparative biology and taxonomic classification.</title>
        <authorList>
            <person name="Goeker M."/>
        </authorList>
    </citation>
    <scope>NUCLEOTIDE SEQUENCE [LARGE SCALE GENOMIC DNA]</scope>
    <source>
        <strain evidence="2 3">DSM 18048</strain>
    </source>
</reference>
<dbReference type="AlphaFoldDB" id="A0A318S5E4"/>
<keyword evidence="1" id="KW-1133">Transmembrane helix</keyword>
<dbReference type="Proteomes" id="UP000248326">
    <property type="component" value="Unassembled WGS sequence"/>
</dbReference>
<feature type="transmembrane region" description="Helical" evidence="1">
    <location>
        <begin position="12"/>
        <end position="41"/>
    </location>
</feature>
<sequence length="56" mass="5934">MHSVPRIIACALPGFGFLLILIGAMSLNLPVLGIGLFLAIIGADEMDALAQWQVLE</sequence>
<evidence type="ECO:0000313" key="3">
    <source>
        <dbReference type="Proteomes" id="UP000248326"/>
    </source>
</evidence>
<name>A0A318S5E4_9DEIO</name>
<evidence type="ECO:0000313" key="2">
    <source>
        <dbReference type="EMBL" id="PYE51033.1"/>
    </source>
</evidence>
<evidence type="ECO:0000256" key="1">
    <source>
        <dbReference type="SAM" id="Phobius"/>
    </source>
</evidence>
<dbReference type="RefSeq" id="WP_170131142.1">
    <property type="nucleotide sequence ID" value="NZ_QJSX01000016.1"/>
</dbReference>
<keyword evidence="1" id="KW-0472">Membrane</keyword>
<dbReference type="EMBL" id="QJSX01000016">
    <property type="protein sequence ID" value="PYE51033.1"/>
    <property type="molecule type" value="Genomic_DNA"/>
</dbReference>
<protein>
    <submittedName>
        <fullName evidence="2">Uncharacterized protein</fullName>
    </submittedName>
</protein>
<comment type="caution">
    <text evidence="2">The sequence shown here is derived from an EMBL/GenBank/DDBJ whole genome shotgun (WGS) entry which is preliminary data.</text>
</comment>
<keyword evidence="1" id="KW-0812">Transmembrane</keyword>